<reference evidence="3 4" key="1">
    <citation type="submission" date="2019-10" db="EMBL/GenBank/DDBJ databases">
        <authorList>
            <person name="Palmer J.M."/>
        </authorList>
    </citation>
    <scope>NUCLEOTIDE SEQUENCE [LARGE SCALE GENOMIC DNA]</scope>
    <source>
        <strain evidence="3 4">TWF506</strain>
    </source>
</reference>
<evidence type="ECO:0000313" key="4">
    <source>
        <dbReference type="Proteomes" id="UP001307849"/>
    </source>
</evidence>
<evidence type="ECO:0000313" key="3">
    <source>
        <dbReference type="EMBL" id="KAK6518687.1"/>
    </source>
</evidence>
<dbReference type="PANTHER" id="PTHR48107:SF16">
    <property type="entry name" value="NADPH-DEPENDENT ALDEHYDE REDUCTASE 1, CHLOROPLASTIC"/>
    <property type="match status" value="1"/>
</dbReference>
<dbReference type="SUPFAM" id="SSF51735">
    <property type="entry name" value="NAD(P)-binding Rossmann-fold domains"/>
    <property type="match status" value="1"/>
</dbReference>
<dbReference type="GO" id="GO:0016614">
    <property type="term" value="F:oxidoreductase activity, acting on CH-OH group of donors"/>
    <property type="evidence" value="ECO:0007669"/>
    <property type="project" value="UniProtKB-ARBA"/>
</dbReference>
<dbReference type="InterPro" id="IPR036291">
    <property type="entry name" value="NAD(P)-bd_dom_sf"/>
</dbReference>
<dbReference type="PANTHER" id="PTHR48107">
    <property type="entry name" value="NADPH-DEPENDENT ALDEHYDE REDUCTASE-LIKE PROTEIN, CHLOROPLASTIC-RELATED"/>
    <property type="match status" value="1"/>
</dbReference>
<organism evidence="3 4">
    <name type="scientific">Arthrobotrys conoides</name>
    <dbReference type="NCBI Taxonomy" id="74498"/>
    <lineage>
        <taxon>Eukaryota</taxon>
        <taxon>Fungi</taxon>
        <taxon>Dikarya</taxon>
        <taxon>Ascomycota</taxon>
        <taxon>Pezizomycotina</taxon>
        <taxon>Orbiliomycetes</taxon>
        <taxon>Orbiliales</taxon>
        <taxon>Orbiliaceae</taxon>
        <taxon>Arthrobotrys</taxon>
    </lineage>
</organism>
<dbReference type="Pfam" id="PF00106">
    <property type="entry name" value="adh_short"/>
    <property type="match status" value="1"/>
</dbReference>
<dbReference type="Proteomes" id="UP001307849">
    <property type="component" value="Unassembled WGS sequence"/>
</dbReference>
<dbReference type="Gene3D" id="3.40.50.720">
    <property type="entry name" value="NAD(P)-binding Rossmann-like Domain"/>
    <property type="match status" value="1"/>
</dbReference>
<name>A0AAN8P7G0_9PEZI</name>
<proteinExistence type="inferred from homology"/>
<comment type="similarity">
    <text evidence="1">Belongs to the short-chain dehydrogenases/reductases (SDR) family.</text>
</comment>
<sequence length="449" mass="49994">MENTWPQLSERLEAFFKVRAGDSQELRIVYYNGHGGPGPDQQLVLASHNLETNRSSTPHRPKPPAEAAVQWFKIADRMYEAKCDTLAILDCCDAERAFFDYKKYKSGSFGDYQREFIGACRRGETTRYHMSPAMWNVLNSSLVEKGDSISASELVKRMNHSYRLSYISRSAPDAVHHVLQHSRVRKINLPRLDTDIPQDQKKVYQEYKDLYKEQKRLSGRNALVLGGDSGIGRSTAIAFALEGANVTIAYRAELEQDAQSTKAEARRLGATPIELFPLEKNYEKDALDEYLSELSDTGVVDIVVNNLGYKVETDEDELISMPGATSGLRSIRGGYRTQTGSFGDQKFISTALNRMNSQSIIINTIPLENSTGLISDAEYRASISLTKDLTKNISASKQSTAVAIFPGPDWLLLSNTEQAIRVLDTFVSAASATDDEKKAMTGEVLELFG</sequence>
<comment type="caution">
    <text evidence="3">The sequence shown here is derived from an EMBL/GenBank/DDBJ whole genome shotgun (WGS) entry which is preliminary data.</text>
</comment>
<dbReference type="InterPro" id="IPR002347">
    <property type="entry name" value="SDR_fam"/>
</dbReference>
<protein>
    <submittedName>
        <fullName evidence="3">Uncharacterized protein</fullName>
    </submittedName>
</protein>
<evidence type="ECO:0000256" key="1">
    <source>
        <dbReference type="ARBA" id="ARBA00006484"/>
    </source>
</evidence>
<keyword evidence="4" id="KW-1185">Reference proteome</keyword>
<gene>
    <name evidence="3" type="ORF">TWF506_005825</name>
</gene>
<dbReference type="PRINTS" id="PR00081">
    <property type="entry name" value="GDHRDH"/>
</dbReference>
<dbReference type="AlphaFoldDB" id="A0AAN8P7G0"/>
<dbReference type="EMBL" id="JAVHJM010000002">
    <property type="protein sequence ID" value="KAK6518687.1"/>
    <property type="molecule type" value="Genomic_DNA"/>
</dbReference>
<keyword evidence="2" id="KW-0560">Oxidoreductase</keyword>
<evidence type="ECO:0000256" key="2">
    <source>
        <dbReference type="ARBA" id="ARBA00023002"/>
    </source>
</evidence>
<accession>A0AAN8P7G0</accession>